<dbReference type="GO" id="GO:0005886">
    <property type="term" value="C:plasma membrane"/>
    <property type="evidence" value="ECO:0007669"/>
    <property type="project" value="UniProtKB-SubCell"/>
</dbReference>
<dbReference type="InterPro" id="IPR011527">
    <property type="entry name" value="ABC1_TM_dom"/>
</dbReference>
<evidence type="ECO:0000259" key="10">
    <source>
        <dbReference type="PROSITE" id="PS50893"/>
    </source>
</evidence>
<dbReference type="PANTHER" id="PTHR24221">
    <property type="entry name" value="ATP-BINDING CASSETTE SUB-FAMILY B"/>
    <property type="match status" value="1"/>
</dbReference>
<gene>
    <name evidence="12" type="ORF">IDH45_26905</name>
</gene>
<dbReference type="PANTHER" id="PTHR24221:SF654">
    <property type="entry name" value="ATP-BINDING CASSETTE SUB-FAMILY B MEMBER 6"/>
    <property type="match status" value="1"/>
</dbReference>
<feature type="domain" description="ABC transmembrane type-1" evidence="11">
    <location>
        <begin position="20"/>
        <end position="301"/>
    </location>
</feature>
<feature type="transmembrane region" description="Helical" evidence="9">
    <location>
        <begin position="58"/>
        <end position="80"/>
    </location>
</feature>
<dbReference type="PROSITE" id="PS50893">
    <property type="entry name" value="ABC_TRANSPORTER_2"/>
    <property type="match status" value="1"/>
</dbReference>
<accession>A0A927CCN7</accession>
<dbReference type="Proteomes" id="UP000639396">
    <property type="component" value="Unassembled WGS sequence"/>
</dbReference>
<dbReference type="Pfam" id="PF00664">
    <property type="entry name" value="ABC_membrane"/>
    <property type="match status" value="1"/>
</dbReference>
<dbReference type="EMBL" id="JACXJA010000044">
    <property type="protein sequence ID" value="MBD2865618.1"/>
    <property type="molecule type" value="Genomic_DNA"/>
</dbReference>
<dbReference type="GO" id="GO:0140359">
    <property type="term" value="F:ABC-type transporter activity"/>
    <property type="evidence" value="ECO:0007669"/>
    <property type="project" value="InterPro"/>
</dbReference>
<evidence type="ECO:0000256" key="1">
    <source>
        <dbReference type="ARBA" id="ARBA00004651"/>
    </source>
</evidence>
<reference evidence="12" key="1">
    <citation type="submission" date="2020-09" db="EMBL/GenBank/DDBJ databases">
        <title>A novel bacterium of genus Paenibacillus, isolated from South China Sea.</title>
        <authorList>
            <person name="Huang H."/>
            <person name="Mo K."/>
            <person name="Hu Y."/>
        </authorList>
    </citation>
    <scope>NUCLEOTIDE SEQUENCE</scope>
    <source>
        <strain evidence="12">IB182363</strain>
    </source>
</reference>
<organism evidence="12 13">
    <name type="scientific">Paenibacillus oceani</name>
    <dbReference type="NCBI Taxonomy" id="2772510"/>
    <lineage>
        <taxon>Bacteria</taxon>
        <taxon>Bacillati</taxon>
        <taxon>Bacillota</taxon>
        <taxon>Bacilli</taxon>
        <taxon>Bacillales</taxon>
        <taxon>Paenibacillaceae</taxon>
        <taxon>Paenibacillus</taxon>
    </lineage>
</organism>
<evidence type="ECO:0000256" key="6">
    <source>
        <dbReference type="ARBA" id="ARBA00022840"/>
    </source>
</evidence>
<comment type="caution">
    <text evidence="12">The sequence shown here is derived from an EMBL/GenBank/DDBJ whole genome shotgun (WGS) entry which is preliminary data.</text>
</comment>
<evidence type="ECO:0000313" key="13">
    <source>
        <dbReference type="Proteomes" id="UP000639396"/>
    </source>
</evidence>
<evidence type="ECO:0000313" key="12">
    <source>
        <dbReference type="EMBL" id="MBD2865618.1"/>
    </source>
</evidence>
<comment type="subcellular location">
    <subcellularLocation>
        <location evidence="1">Cell membrane</location>
        <topology evidence="1">Multi-pass membrane protein</topology>
    </subcellularLocation>
</comment>
<dbReference type="InterPro" id="IPR027417">
    <property type="entry name" value="P-loop_NTPase"/>
</dbReference>
<dbReference type="InterPro" id="IPR036640">
    <property type="entry name" value="ABC1_TM_sf"/>
</dbReference>
<evidence type="ECO:0000256" key="4">
    <source>
        <dbReference type="ARBA" id="ARBA00022692"/>
    </source>
</evidence>
<dbReference type="PROSITE" id="PS00211">
    <property type="entry name" value="ABC_TRANSPORTER_1"/>
    <property type="match status" value="1"/>
</dbReference>
<dbReference type="GO" id="GO:0034040">
    <property type="term" value="F:ATPase-coupled lipid transmembrane transporter activity"/>
    <property type="evidence" value="ECO:0007669"/>
    <property type="project" value="TreeGrafter"/>
</dbReference>
<protein>
    <submittedName>
        <fullName evidence="12">ABC transporter ATP-binding protein</fullName>
    </submittedName>
</protein>
<evidence type="ECO:0000256" key="2">
    <source>
        <dbReference type="ARBA" id="ARBA00022448"/>
    </source>
</evidence>
<evidence type="ECO:0000256" key="5">
    <source>
        <dbReference type="ARBA" id="ARBA00022741"/>
    </source>
</evidence>
<keyword evidence="3" id="KW-1003">Cell membrane</keyword>
<proteinExistence type="predicted"/>
<dbReference type="FunFam" id="3.40.50.300:FF:000221">
    <property type="entry name" value="Multidrug ABC transporter ATP-binding protein"/>
    <property type="match status" value="1"/>
</dbReference>
<keyword evidence="4 9" id="KW-0812">Transmembrane</keyword>
<dbReference type="SMART" id="SM00382">
    <property type="entry name" value="AAA"/>
    <property type="match status" value="1"/>
</dbReference>
<dbReference type="GO" id="GO:0005524">
    <property type="term" value="F:ATP binding"/>
    <property type="evidence" value="ECO:0007669"/>
    <property type="project" value="UniProtKB-KW"/>
</dbReference>
<dbReference type="InterPro" id="IPR039421">
    <property type="entry name" value="Type_1_exporter"/>
</dbReference>
<feature type="transmembrane region" description="Helical" evidence="9">
    <location>
        <begin position="145"/>
        <end position="172"/>
    </location>
</feature>
<keyword evidence="13" id="KW-1185">Reference proteome</keyword>
<evidence type="ECO:0000256" key="9">
    <source>
        <dbReference type="SAM" id="Phobius"/>
    </source>
</evidence>
<dbReference type="InterPro" id="IPR003593">
    <property type="entry name" value="AAA+_ATPase"/>
</dbReference>
<dbReference type="SUPFAM" id="SSF52540">
    <property type="entry name" value="P-loop containing nucleoside triphosphate hydrolases"/>
    <property type="match status" value="1"/>
</dbReference>
<dbReference type="CDD" id="cd07346">
    <property type="entry name" value="ABC_6TM_exporters"/>
    <property type="match status" value="1"/>
</dbReference>
<evidence type="ECO:0000259" key="11">
    <source>
        <dbReference type="PROSITE" id="PS50929"/>
    </source>
</evidence>
<sequence>MSNMRWMVRLLAPFRVTYGLVLVLMLVETAAGLAGTGIQKLIIDDVFTAGEYGRLPYILILFILAALLDSALFTIVKTMLLRLKAKVRQKLIADFMNRMHVTPIAAYRSVPKTHRLQLLTQDVETVSATFGQRFPEGIQTLVKTVALLTIVGLASPSALLIVLAISPIYILLGKSFAAKLKMASKAKSEHRADIMGRLEEGLTHTREILAFHRQDREYQELNNRYQRYMDKSKEEGVITNKHAVYAGAIKWGFNLIVLAFLGYQVLNQAVTIGTFVVVYQFAAQLIDSISGSYHFLIGISSSFASVERYREGAGSESIRAGTIRFEEPIRSIRFDAVQFGYGELLTPALHNLNLDIPVGKKIAFVGESGSGKSTIAQLLVRLIEPAGGTITVNGIPLETVRRDDWASKVSLVFQETYMYPDTIRFNLAFGQKVTDDDIREACAAAQFSETAETLPDGYDTWIGERGAALSGGQKQRIAIARALLADPELLIMDESTSALDGETERLVLRSIEERRNGRTTIFIAHRLSTIARADLIYVVERGTVTEQGTYAELIERSPVFGRLVQAMRPDAS</sequence>
<dbReference type="InterPro" id="IPR017871">
    <property type="entry name" value="ABC_transporter-like_CS"/>
</dbReference>
<feature type="domain" description="ABC transporter" evidence="10">
    <location>
        <begin position="332"/>
        <end position="566"/>
    </location>
</feature>
<dbReference type="InterPro" id="IPR003439">
    <property type="entry name" value="ABC_transporter-like_ATP-bd"/>
</dbReference>
<keyword evidence="2" id="KW-0813">Transport</keyword>
<keyword evidence="7 9" id="KW-1133">Transmembrane helix</keyword>
<evidence type="ECO:0000256" key="3">
    <source>
        <dbReference type="ARBA" id="ARBA00022475"/>
    </source>
</evidence>
<dbReference type="PROSITE" id="PS50929">
    <property type="entry name" value="ABC_TM1F"/>
    <property type="match status" value="1"/>
</dbReference>
<keyword evidence="5" id="KW-0547">Nucleotide-binding</keyword>
<name>A0A927CCN7_9BACL</name>
<dbReference type="Gene3D" id="3.40.50.300">
    <property type="entry name" value="P-loop containing nucleotide triphosphate hydrolases"/>
    <property type="match status" value="1"/>
</dbReference>
<keyword evidence="6 12" id="KW-0067">ATP-binding</keyword>
<evidence type="ECO:0000256" key="8">
    <source>
        <dbReference type="ARBA" id="ARBA00023136"/>
    </source>
</evidence>
<dbReference type="AlphaFoldDB" id="A0A927CCN7"/>
<dbReference type="SUPFAM" id="SSF90123">
    <property type="entry name" value="ABC transporter transmembrane region"/>
    <property type="match status" value="1"/>
</dbReference>
<evidence type="ECO:0000256" key="7">
    <source>
        <dbReference type="ARBA" id="ARBA00022989"/>
    </source>
</evidence>
<dbReference type="Pfam" id="PF00005">
    <property type="entry name" value="ABC_tran"/>
    <property type="match status" value="1"/>
</dbReference>
<dbReference type="Gene3D" id="1.20.1560.10">
    <property type="entry name" value="ABC transporter type 1, transmembrane domain"/>
    <property type="match status" value="1"/>
</dbReference>
<dbReference type="GO" id="GO:0016887">
    <property type="term" value="F:ATP hydrolysis activity"/>
    <property type="evidence" value="ECO:0007669"/>
    <property type="project" value="InterPro"/>
</dbReference>
<dbReference type="RefSeq" id="WP_190931237.1">
    <property type="nucleotide sequence ID" value="NZ_JACXJA010000044.1"/>
</dbReference>
<keyword evidence="8 9" id="KW-0472">Membrane</keyword>